<dbReference type="EMBL" id="AXCR01000007">
    <property type="protein sequence ID" value="KJR85607.1"/>
    <property type="molecule type" value="Genomic_DNA"/>
</dbReference>
<protein>
    <submittedName>
        <fullName evidence="2">Uncharacterized protein</fullName>
    </submittedName>
</protein>
<proteinExistence type="predicted"/>
<sequence length="119" mass="12764">MPEDAPYDPYIPSGEAAPAQGAGGGSRTQALQACVVTCGSNMCGNTIDPGHNLGRTIHTTRSPKPVRIRVAVDEVACWDWLFEAFRTTRVRGLGCTVGVHGMSRRASEMLMPGDPMHPR</sequence>
<dbReference type="RefSeq" id="XP_016588283.1">
    <property type="nucleotide sequence ID" value="XM_016736548.1"/>
</dbReference>
<dbReference type="OrthoDB" id="5244666at2759"/>
<name>A0A0F2M7J3_SPOSC</name>
<reference evidence="2 3" key="2">
    <citation type="journal article" date="2015" name="Eukaryot. Cell">
        <title>Asexual propagation of a virulent clone complex in a human and feline outbreak of sporotrichosis.</title>
        <authorList>
            <person name="Teixeira Mde M."/>
            <person name="Rodrigues A.M."/>
            <person name="Tsui C.K."/>
            <person name="de Almeida L.G."/>
            <person name="Van Diepeningen A.D."/>
            <person name="van den Ende B.G."/>
            <person name="Fernandes G.F."/>
            <person name="Kano R."/>
            <person name="Hamelin R.C."/>
            <person name="Lopes-Bezerra L.M."/>
            <person name="Vasconcelos A.T."/>
            <person name="de Hoog S."/>
            <person name="de Camargo Z.P."/>
            <person name="Felipe M.S."/>
        </authorList>
    </citation>
    <scope>NUCLEOTIDE SEQUENCE [LARGE SCALE GENOMIC DNA]</scope>
    <source>
        <strain evidence="2 3">1099-18</strain>
    </source>
</reference>
<evidence type="ECO:0000313" key="2">
    <source>
        <dbReference type="EMBL" id="KJR85607.1"/>
    </source>
</evidence>
<accession>A0A0F2M7J3</accession>
<gene>
    <name evidence="2" type="ORF">SPSK_09983</name>
</gene>
<dbReference type="KEGG" id="ssck:SPSK_09983"/>
<dbReference type="GeneID" id="27671825"/>
<reference evidence="2 3" key="1">
    <citation type="journal article" date="2014" name="BMC Genomics">
        <title>Comparative genomics of the major fungal agents of human and animal Sporotrichosis: Sporothrix schenckii and Sporothrix brasiliensis.</title>
        <authorList>
            <person name="Teixeira M.M."/>
            <person name="de Almeida L.G."/>
            <person name="Kubitschek-Barreira P."/>
            <person name="Alves F.L."/>
            <person name="Kioshima E.S."/>
            <person name="Abadio A.K."/>
            <person name="Fernandes L."/>
            <person name="Derengowski L.S."/>
            <person name="Ferreira K.S."/>
            <person name="Souza R.C."/>
            <person name="Ruiz J.C."/>
            <person name="de Andrade N.C."/>
            <person name="Paes H.C."/>
            <person name="Nicola A.M."/>
            <person name="Albuquerque P."/>
            <person name="Gerber A.L."/>
            <person name="Martins V.P."/>
            <person name="Peconick L.D."/>
            <person name="Neto A.V."/>
            <person name="Chaucanez C.B."/>
            <person name="Silva P.A."/>
            <person name="Cunha O.L."/>
            <person name="de Oliveira F.F."/>
            <person name="dos Santos T.C."/>
            <person name="Barros A.L."/>
            <person name="Soares M.A."/>
            <person name="de Oliveira L.M."/>
            <person name="Marini M.M."/>
            <person name="Villalobos-Duno H."/>
            <person name="Cunha M.M."/>
            <person name="de Hoog S."/>
            <person name="da Silveira J.F."/>
            <person name="Henrissat B."/>
            <person name="Nino-Vega G.A."/>
            <person name="Cisalpino P.S."/>
            <person name="Mora-Montes H.M."/>
            <person name="Almeida S.R."/>
            <person name="Stajich J.E."/>
            <person name="Lopes-Bezerra L.M."/>
            <person name="Vasconcelos A.T."/>
            <person name="Felipe M.S."/>
        </authorList>
    </citation>
    <scope>NUCLEOTIDE SEQUENCE [LARGE SCALE GENOMIC DNA]</scope>
    <source>
        <strain evidence="2 3">1099-18</strain>
    </source>
</reference>
<dbReference type="VEuPathDB" id="FungiDB:SPSK_09983"/>
<dbReference type="Proteomes" id="UP000033710">
    <property type="component" value="Unassembled WGS sequence"/>
</dbReference>
<feature type="region of interest" description="Disordered" evidence="1">
    <location>
        <begin position="1"/>
        <end position="25"/>
    </location>
</feature>
<comment type="caution">
    <text evidence="2">The sequence shown here is derived from an EMBL/GenBank/DDBJ whole genome shotgun (WGS) entry which is preliminary data.</text>
</comment>
<evidence type="ECO:0000313" key="3">
    <source>
        <dbReference type="Proteomes" id="UP000033710"/>
    </source>
</evidence>
<evidence type="ECO:0000256" key="1">
    <source>
        <dbReference type="SAM" id="MobiDB-lite"/>
    </source>
</evidence>
<organism evidence="2 3">
    <name type="scientific">Sporothrix schenckii 1099-18</name>
    <dbReference type="NCBI Taxonomy" id="1397361"/>
    <lineage>
        <taxon>Eukaryota</taxon>
        <taxon>Fungi</taxon>
        <taxon>Dikarya</taxon>
        <taxon>Ascomycota</taxon>
        <taxon>Pezizomycotina</taxon>
        <taxon>Sordariomycetes</taxon>
        <taxon>Sordariomycetidae</taxon>
        <taxon>Ophiostomatales</taxon>
        <taxon>Ophiostomataceae</taxon>
        <taxon>Sporothrix</taxon>
    </lineage>
</organism>
<dbReference type="AlphaFoldDB" id="A0A0F2M7J3"/>